<feature type="domain" description="Ig-like SoxY" evidence="1">
    <location>
        <begin position="60"/>
        <end position="163"/>
    </location>
</feature>
<dbReference type="PIRSF" id="PIRSF010312">
    <property type="entry name" value="Sulphur_oxidation_SoxY"/>
    <property type="match status" value="1"/>
</dbReference>
<dbReference type="AlphaFoldDB" id="A5G301"/>
<proteinExistence type="predicted"/>
<dbReference type="InterPro" id="IPR032711">
    <property type="entry name" value="SoxY"/>
</dbReference>
<accession>A5G301</accession>
<keyword evidence="3" id="KW-1185">Reference proteome</keyword>
<dbReference type="STRING" id="349163.Acry_3044"/>
<sequence length="164" mass="16709">MMTEPETTGPARRTVLLGAAGAAAALALPRSGRAAAVAAPKASLWPEAAFKATTPDPALKALWGSSSLTPTTQVKMDAPDIAENGAVVPISVDANEPKITGVALLARHNPYSLACAYEIPEGTSPAISSRLKLAKTTEVIAVVKSSGKLYSTSKRVKVTLGGCG</sequence>
<evidence type="ECO:0000259" key="1">
    <source>
        <dbReference type="Pfam" id="PF13501"/>
    </source>
</evidence>
<name>A5G301_ACICJ</name>
<dbReference type="EMBL" id="CP000697">
    <property type="protein sequence ID" value="ABQ32233.1"/>
    <property type="molecule type" value="Genomic_DNA"/>
</dbReference>
<organism evidence="2 3">
    <name type="scientific">Acidiphilium cryptum (strain JF-5)</name>
    <dbReference type="NCBI Taxonomy" id="349163"/>
    <lineage>
        <taxon>Bacteria</taxon>
        <taxon>Pseudomonadati</taxon>
        <taxon>Pseudomonadota</taxon>
        <taxon>Alphaproteobacteria</taxon>
        <taxon>Acetobacterales</taxon>
        <taxon>Acidocellaceae</taxon>
        <taxon>Acidiphilium</taxon>
    </lineage>
</organism>
<protein>
    <submittedName>
        <fullName evidence="2">Thiosulfate-binding protein SoxY</fullName>
    </submittedName>
</protein>
<dbReference type="Proteomes" id="UP000000245">
    <property type="component" value="Chromosome"/>
</dbReference>
<dbReference type="HOGENOM" id="CLU_118521_0_0_5"/>
<dbReference type="NCBIfam" id="TIGR04488">
    <property type="entry name" value="SoxY_true_GGCGG"/>
    <property type="match status" value="1"/>
</dbReference>
<dbReference type="KEGG" id="acr:Acry_3044"/>
<dbReference type="Gene3D" id="2.60.40.2470">
    <property type="entry name" value="SoxY domain"/>
    <property type="match status" value="1"/>
</dbReference>
<evidence type="ECO:0000313" key="3">
    <source>
        <dbReference type="Proteomes" id="UP000000245"/>
    </source>
</evidence>
<reference evidence="2 3" key="1">
    <citation type="submission" date="2007-05" db="EMBL/GenBank/DDBJ databases">
        <title>Complete sequence of chromosome of Acidiphilium cryptum JF-5.</title>
        <authorList>
            <consortium name="US DOE Joint Genome Institute"/>
            <person name="Copeland A."/>
            <person name="Lucas S."/>
            <person name="Lapidus A."/>
            <person name="Barry K."/>
            <person name="Detter J.C."/>
            <person name="Glavina del Rio T."/>
            <person name="Hammon N."/>
            <person name="Israni S."/>
            <person name="Dalin E."/>
            <person name="Tice H."/>
            <person name="Pitluck S."/>
            <person name="Sims D."/>
            <person name="Brettin T."/>
            <person name="Bruce D."/>
            <person name="Han C."/>
            <person name="Schmutz J."/>
            <person name="Larimer F."/>
            <person name="Land M."/>
            <person name="Hauser L."/>
            <person name="Kyrpides N."/>
            <person name="Kim E."/>
            <person name="Magnuson T."/>
            <person name="Richardson P."/>
        </authorList>
    </citation>
    <scope>NUCLEOTIDE SEQUENCE [LARGE SCALE GENOMIC DNA]</scope>
    <source>
        <strain evidence="2 3">JF-5</strain>
    </source>
</reference>
<dbReference type="eggNOG" id="COG5501">
    <property type="taxonomic scope" value="Bacteria"/>
</dbReference>
<dbReference type="InterPro" id="IPR038162">
    <property type="entry name" value="SoxY_sf"/>
</dbReference>
<dbReference type="InterPro" id="IPR006311">
    <property type="entry name" value="TAT_signal"/>
</dbReference>
<evidence type="ECO:0000313" key="2">
    <source>
        <dbReference type="EMBL" id="ABQ32233.1"/>
    </source>
</evidence>
<dbReference type="InterPro" id="IPR016568">
    <property type="entry name" value="Sulphur_oxidation_SoxY"/>
</dbReference>
<dbReference type="Pfam" id="PF13501">
    <property type="entry name" value="SoxY"/>
    <property type="match status" value="1"/>
</dbReference>
<dbReference type="PROSITE" id="PS51318">
    <property type="entry name" value="TAT"/>
    <property type="match status" value="1"/>
</dbReference>
<gene>
    <name evidence="2" type="ordered locus">Acry_3044</name>
</gene>